<keyword evidence="8" id="KW-0445">Lipid transport</keyword>
<feature type="transmembrane region" description="Helical" evidence="12">
    <location>
        <begin position="986"/>
        <end position="1006"/>
    </location>
</feature>
<dbReference type="InterPro" id="IPR056264">
    <property type="entry name" value="R2_ABCA1-4-like"/>
</dbReference>
<dbReference type="PROSITE" id="PS50893">
    <property type="entry name" value="ABC_TRANSPORTER_2"/>
    <property type="match status" value="2"/>
</dbReference>
<dbReference type="InterPro" id="IPR027417">
    <property type="entry name" value="P-loop_NTPase"/>
</dbReference>
<dbReference type="RefSeq" id="XP_006876045.1">
    <property type="nucleotide sequence ID" value="XM_006875983.1"/>
</dbReference>
<dbReference type="OrthoDB" id="10255969at2759"/>
<evidence type="ECO:0000256" key="5">
    <source>
        <dbReference type="ARBA" id="ARBA00022741"/>
    </source>
</evidence>
<feature type="domain" description="ABC transporter" evidence="13">
    <location>
        <begin position="1272"/>
        <end position="1505"/>
    </location>
</feature>
<dbReference type="PANTHER" id="PTHR19229:SF243">
    <property type="entry name" value="ATP-BINDING CASSETTE, SUB-FAMILY A (ABC1), MEMBER 15"/>
    <property type="match status" value="1"/>
</dbReference>
<keyword evidence="5" id="KW-0547">Nucleotide-binding</keyword>
<dbReference type="GO" id="GO:0012505">
    <property type="term" value="C:endomembrane system"/>
    <property type="evidence" value="ECO:0007669"/>
    <property type="project" value="UniProtKB-SubCell"/>
</dbReference>
<dbReference type="GO" id="GO:0005524">
    <property type="term" value="F:ATP binding"/>
    <property type="evidence" value="ECO:0007669"/>
    <property type="project" value="UniProtKB-KW"/>
</dbReference>
<dbReference type="FunFam" id="3.40.50.300:FF:000327">
    <property type="entry name" value="ATP-binding cassette sub-family A member 3"/>
    <property type="match status" value="1"/>
</dbReference>
<dbReference type="FunFam" id="3.40.50.300:FF:000465">
    <property type="entry name" value="ATP-binding cassette, sub-family A (ABC1), member 3"/>
    <property type="match status" value="1"/>
</dbReference>
<feature type="transmembrane region" description="Helical" evidence="12">
    <location>
        <begin position="348"/>
        <end position="372"/>
    </location>
</feature>
<evidence type="ECO:0000256" key="1">
    <source>
        <dbReference type="ARBA" id="ARBA00004127"/>
    </source>
</evidence>
<evidence type="ECO:0000256" key="3">
    <source>
        <dbReference type="ARBA" id="ARBA00022692"/>
    </source>
</evidence>
<accession>A0A9B0X2L3</accession>
<evidence type="ECO:0000256" key="7">
    <source>
        <dbReference type="ARBA" id="ARBA00022989"/>
    </source>
</evidence>
<dbReference type="PANTHER" id="PTHR19229">
    <property type="entry name" value="ATP-BINDING CASSETTE TRANSPORTER SUBFAMILY A ABCA"/>
    <property type="match status" value="1"/>
</dbReference>
<feature type="transmembrane region" description="Helical" evidence="12">
    <location>
        <begin position="1194"/>
        <end position="1212"/>
    </location>
</feature>
<feature type="transmembrane region" description="Helical" evidence="12">
    <location>
        <begin position="815"/>
        <end position="833"/>
    </location>
</feature>
<evidence type="ECO:0000256" key="12">
    <source>
        <dbReference type="SAM" id="Phobius"/>
    </source>
</evidence>
<keyword evidence="14" id="KW-1185">Reference proteome</keyword>
<sequence length="1593" mass="182198">MPDAPKGKMSTGIFFQGFSSERDFEEYVDYKNNSERMLAAIIFDHNFRNSYDPLPIKVKYYLRLSSFDRMKVVVESYIHYKSWRTAYLFPTVPSLRPRNFLDKTGGEPGYITEGFLLLQHSVDKAIMFYHNNVAAKNLLDDIDVLIQRFPYPEYRDDMFFKYSSFFIPLVILFMFSMNHFTLIQSIVWEKENRLKEYQLMIGLSNWMLWAAYFITFIILYLITILFLCLIFFIKIHPAPVLQKSDPSLIFVFLLCFAIASIFFSFMVSTFFNKANYAVSLGGFLYFASYFPSNIVFQSYAKMSLFQKLISSLCSNIAMAIGTQQLVWAETKHTGIKWSNILSSTKLDNFAFAYILGMLLFDAFLYGLVTWYIEAVFPGEYGLPKPWNFFLMHSYWFGEATEKNKERVKLYEKIHSKYFEAEPTNLVAGIEIKHLSKAFSVYNTTRLAVKDLSLNLYEGQITVLLGHSGAGKSTILSMLSGLYPPTSGEAYINGYDTSKDMVQIRKSLGLCPQQDLLFNHLTVSEHLFFYCVIKGIPSKLRAVEIEHMLTAFNLLEKRHTFSQSLSGGMKRKLCIIIALIGGSKVVILDEPTSGMDPISRRVTWDLLQHYKQDRTILLTTHFMDEADILGDRIAILVRGTLQCCGSSIFLKQIYGVGYHIVMVKEPHCKVEAVTQLINYYIPTATLENSVGGELSFILPKEYTHRFEILFTDLEERQEELGITSFGASVTTMEEVFLKVTNETESQDRHNIQSPSWTNEALNKNQNVNASTSFETVDCCSPSESSSPVKFNTGWPLYHQQFLAMFLKRVMFSYRNWKLLLLQILGLLGVLTFLLKVDDFSRDTKEITRKMDLGQYGQTIVPVFVSGNSSLIVNLMKHLERMLSSENHILRKVQGDLLNYLVENKDCVSLCIAALSIEEKANKTVFTVLFNNEAYHSPSTSLAVLDNILFKSLSGPGASLTVYNKPQPFHDIEGILTKYVMNLDGGSVSLNVHFGMALLISGFCLLTVTERVTKVKHIQLVSGIYVVIYWLTALLWDYIIFLISCCLLLGVLKYCEIEVFVMEDHFLDTMFIFVLYGWCAIPFTYLMSFLFSESTNAYIKLVLFNYFSGIFSLLIDITIQSTFESKISNSTRNFILNTLLLFPNYNLAKALENYSYVYREKTLCHILKHPPPNINCKQSKYLKNVYSFKEGMIGKYVIIMASLGFGFFFLIFLWETTLWKLRTFFYQYIYFGVYSKFNKNIVSDQLSGESNDEDVEKERKRILEMPPEVLDSTVLIKELIKIYFKCPAILAVKNISLSIKKGECFGLLGFNGAGKTTTFQMLTGETIATSGDVFIDGFSISKNIQKVRSRIGYCPQTDALLDYMTGREIMIMYARIWGISEPQIPLYVSNWLNSLQLDPIADKPMYTYSGGSKRRLSAAISLMGKPSVIFMDEPSSGMDPVARRLLWNLVTQKRESGKAIIITSHSMEECEALCTRLTIMVNGKFVCLGSPQHLKNKFGQVYILKAKIKPDTGEDKLEDFKTFISTTFPGSIIKQENQRVVNYYIPSKDNSWAKVFGYLETAKEKFGLEDYSISQITLEQVFLTFANPDNTDVNI</sequence>
<dbReference type="InterPro" id="IPR003439">
    <property type="entry name" value="ABC_transporter-like_ATP-bd"/>
</dbReference>
<dbReference type="PROSITE" id="PS00211">
    <property type="entry name" value="ABC_TRANSPORTER_1"/>
    <property type="match status" value="1"/>
</dbReference>
<dbReference type="GO" id="GO:0016887">
    <property type="term" value="F:ATP hydrolysis activity"/>
    <property type="evidence" value="ECO:0007669"/>
    <property type="project" value="InterPro"/>
</dbReference>
<evidence type="ECO:0000256" key="8">
    <source>
        <dbReference type="ARBA" id="ARBA00023055"/>
    </source>
</evidence>
<keyword evidence="4" id="KW-0677">Repeat</keyword>
<dbReference type="Proteomes" id="UP000504623">
    <property type="component" value="Unplaced"/>
</dbReference>
<feature type="transmembrane region" description="Helical" evidence="12">
    <location>
        <begin position="1026"/>
        <end position="1050"/>
    </location>
</feature>
<dbReference type="InterPro" id="IPR026082">
    <property type="entry name" value="ABCA"/>
</dbReference>
<dbReference type="GO" id="GO:0005737">
    <property type="term" value="C:cytoplasm"/>
    <property type="evidence" value="ECO:0007669"/>
    <property type="project" value="UniProtKB-ARBA"/>
</dbReference>
<dbReference type="SUPFAM" id="SSF52540">
    <property type="entry name" value="P-loop containing nucleoside triphosphate hydrolases"/>
    <property type="match status" value="2"/>
</dbReference>
<keyword evidence="10" id="KW-0325">Glycoprotein</keyword>
<evidence type="ECO:0000256" key="2">
    <source>
        <dbReference type="ARBA" id="ARBA00022448"/>
    </source>
</evidence>
<keyword evidence="9 12" id="KW-0472">Membrane</keyword>
<dbReference type="InterPro" id="IPR003593">
    <property type="entry name" value="AAA+_ATPase"/>
</dbReference>
<evidence type="ECO:0000313" key="15">
    <source>
        <dbReference type="RefSeq" id="XP_006876045.1"/>
    </source>
</evidence>
<dbReference type="InterPro" id="IPR017871">
    <property type="entry name" value="ABC_transporter-like_CS"/>
</dbReference>
<feature type="transmembrane region" description="Helical" evidence="12">
    <location>
        <begin position="247"/>
        <end position="270"/>
    </location>
</feature>
<organism evidence="14 15">
    <name type="scientific">Chrysochloris asiatica</name>
    <name type="common">Cape golden mole</name>
    <dbReference type="NCBI Taxonomy" id="185453"/>
    <lineage>
        <taxon>Eukaryota</taxon>
        <taxon>Metazoa</taxon>
        <taxon>Chordata</taxon>
        <taxon>Craniata</taxon>
        <taxon>Vertebrata</taxon>
        <taxon>Euteleostomi</taxon>
        <taxon>Mammalia</taxon>
        <taxon>Eutheria</taxon>
        <taxon>Afrotheria</taxon>
        <taxon>Chrysochloridae</taxon>
        <taxon>Chrysochlorinae</taxon>
        <taxon>Chrysochloris</taxon>
    </lineage>
</organism>
<evidence type="ECO:0000256" key="9">
    <source>
        <dbReference type="ARBA" id="ARBA00023136"/>
    </source>
</evidence>
<feature type="transmembrane region" description="Helical" evidence="12">
    <location>
        <begin position="1071"/>
        <end position="1089"/>
    </location>
</feature>
<keyword evidence="7 12" id="KW-1133">Transmembrane helix</keyword>
<comment type="subcellular location">
    <subcellularLocation>
        <location evidence="1">Endomembrane system</location>
        <topology evidence="1">Multi-pass membrane protein</topology>
    </subcellularLocation>
</comment>
<comment type="catalytic activity">
    <reaction evidence="11">
        <text>cholesterol(in) + ATP + H2O = cholesterol(out) + ADP + phosphate + H(+)</text>
        <dbReference type="Rhea" id="RHEA:39051"/>
        <dbReference type="ChEBI" id="CHEBI:15377"/>
        <dbReference type="ChEBI" id="CHEBI:15378"/>
        <dbReference type="ChEBI" id="CHEBI:16113"/>
        <dbReference type="ChEBI" id="CHEBI:30616"/>
        <dbReference type="ChEBI" id="CHEBI:43474"/>
        <dbReference type="ChEBI" id="CHEBI:456216"/>
    </reaction>
    <physiologicalReaction direction="left-to-right" evidence="11">
        <dbReference type="Rhea" id="RHEA:39052"/>
    </physiologicalReaction>
</comment>
<name>A0A9B0X2L3_CHRAS</name>
<proteinExistence type="predicted"/>
<dbReference type="GO" id="GO:0005319">
    <property type="term" value="F:lipid transporter activity"/>
    <property type="evidence" value="ECO:0007669"/>
    <property type="project" value="TreeGrafter"/>
</dbReference>
<dbReference type="Pfam" id="PF00005">
    <property type="entry name" value="ABC_tran"/>
    <property type="match status" value="2"/>
</dbReference>
<protein>
    <submittedName>
        <fullName evidence="15">ATP-binding cassette sub-family A member 3-like</fullName>
    </submittedName>
</protein>
<keyword evidence="3 12" id="KW-0812">Transmembrane</keyword>
<gene>
    <name evidence="15" type="primary">LOC102824565</name>
</gene>
<dbReference type="GO" id="GO:0016020">
    <property type="term" value="C:membrane"/>
    <property type="evidence" value="ECO:0007669"/>
    <property type="project" value="InterPro"/>
</dbReference>
<feature type="transmembrane region" description="Helical" evidence="12">
    <location>
        <begin position="1095"/>
        <end position="1117"/>
    </location>
</feature>
<evidence type="ECO:0000256" key="10">
    <source>
        <dbReference type="ARBA" id="ARBA00023180"/>
    </source>
</evidence>
<evidence type="ECO:0000259" key="13">
    <source>
        <dbReference type="PROSITE" id="PS50893"/>
    </source>
</evidence>
<feature type="transmembrane region" description="Helical" evidence="12">
    <location>
        <begin position="207"/>
        <end position="235"/>
    </location>
</feature>
<feature type="transmembrane region" description="Helical" evidence="12">
    <location>
        <begin position="308"/>
        <end position="328"/>
    </location>
</feature>
<feature type="domain" description="ABC transporter" evidence="13">
    <location>
        <begin position="429"/>
        <end position="662"/>
    </location>
</feature>
<dbReference type="Gene3D" id="3.40.50.300">
    <property type="entry name" value="P-loop containing nucleotide triphosphate hydrolases"/>
    <property type="match status" value="2"/>
</dbReference>
<evidence type="ECO:0000256" key="11">
    <source>
        <dbReference type="ARBA" id="ARBA00050894"/>
    </source>
</evidence>
<dbReference type="InterPro" id="IPR013525">
    <property type="entry name" value="ABC2_TM"/>
</dbReference>
<evidence type="ECO:0000256" key="4">
    <source>
        <dbReference type="ARBA" id="ARBA00022737"/>
    </source>
</evidence>
<dbReference type="CDD" id="cd03263">
    <property type="entry name" value="ABC_subfamily_A"/>
    <property type="match status" value="2"/>
</dbReference>
<dbReference type="Pfam" id="PF23321">
    <property type="entry name" value="R1_ABCA1"/>
    <property type="match status" value="1"/>
</dbReference>
<keyword evidence="2" id="KW-0813">Transport</keyword>
<feature type="transmembrane region" description="Helical" evidence="12">
    <location>
        <begin position="276"/>
        <end position="296"/>
    </location>
</feature>
<dbReference type="SMART" id="SM00382">
    <property type="entry name" value="AAA"/>
    <property type="match status" value="2"/>
</dbReference>
<reference evidence="15" key="1">
    <citation type="submission" date="2025-08" db="UniProtKB">
        <authorList>
            <consortium name="RefSeq"/>
        </authorList>
    </citation>
    <scope>IDENTIFICATION</scope>
    <source>
        <tissue evidence="15">Spleen</tissue>
    </source>
</reference>
<dbReference type="Pfam" id="PF12698">
    <property type="entry name" value="ABC2_membrane_3"/>
    <property type="match status" value="2"/>
</dbReference>
<dbReference type="GeneID" id="102824565"/>
<dbReference type="GO" id="GO:0140359">
    <property type="term" value="F:ABC-type transporter activity"/>
    <property type="evidence" value="ECO:0007669"/>
    <property type="project" value="InterPro"/>
</dbReference>
<evidence type="ECO:0000313" key="14">
    <source>
        <dbReference type="Proteomes" id="UP000504623"/>
    </source>
</evidence>
<feature type="transmembrane region" description="Helical" evidence="12">
    <location>
        <begin position="165"/>
        <end position="187"/>
    </location>
</feature>
<keyword evidence="6" id="KW-0067">ATP-binding</keyword>
<evidence type="ECO:0000256" key="6">
    <source>
        <dbReference type="ARBA" id="ARBA00022840"/>
    </source>
</evidence>